<feature type="transmembrane region" description="Helical" evidence="9">
    <location>
        <begin position="24"/>
        <end position="46"/>
    </location>
</feature>
<sequence length="496" mass="52271">MGAGDSVREGRGGLDAETWRRRALAVWTVVGCCVVCALAVRVLGLVWPAVELVVVGVVIGFICSPITNALERHGVPRAAGALVALVVVVAVVVAFLALFLPPFLQQTVELLAHVPAYLEQVQDALGRFWAQFGSEDTEGLQSMVDQAVGVVSAHGMDLASNAMDQLTSGLVGRLTSSVGFLGTLFLGLVVGYWLAKDYPVMAHEMAVVSGPRHERSLTVMLAVLSRSMGGYMRSILFTSLICGGLSFLGLAAVGHPYAGLMGIVIGIFHFVPVIGAWVSAAMATLLALFVSPLLAVETVAITVVAMNVTDNVISPLVMRSAVNVHPALSLLGIVLGNALGGVFGMVLAIPLTAAIRSVFVYYFEQRSGRQLVSYDGALFRSTPFRGEDGSVEPAFDALDDDKFFEDTLLVRPESAPLVEPAKRPAGVRMSLRDEISHRIRYGIAAAPGKNRAKGEAEGARSASIDRARGADPAGDTPSQKDATTPHPGGTSDRGDQ</sequence>
<evidence type="ECO:0000256" key="7">
    <source>
        <dbReference type="ARBA" id="ARBA00023136"/>
    </source>
</evidence>
<feature type="region of interest" description="Disordered" evidence="8">
    <location>
        <begin position="446"/>
        <end position="496"/>
    </location>
</feature>
<proteinExistence type="inferred from homology"/>
<dbReference type="Proteomes" id="UP001332931">
    <property type="component" value="Unassembled WGS sequence"/>
</dbReference>
<protein>
    <submittedName>
        <fullName evidence="10">AI-2E family transporter</fullName>
    </submittedName>
</protein>
<comment type="caution">
    <text evidence="10">The sequence shown here is derived from an EMBL/GenBank/DDBJ whole genome shotgun (WGS) entry which is preliminary data.</text>
</comment>
<evidence type="ECO:0000313" key="11">
    <source>
        <dbReference type="Proteomes" id="UP001332931"/>
    </source>
</evidence>
<evidence type="ECO:0000256" key="2">
    <source>
        <dbReference type="ARBA" id="ARBA00009773"/>
    </source>
</evidence>
<dbReference type="PANTHER" id="PTHR21716">
    <property type="entry name" value="TRANSMEMBRANE PROTEIN"/>
    <property type="match status" value="1"/>
</dbReference>
<keyword evidence="7 9" id="KW-0472">Membrane</keyword>
<keyword evidence="4" id="KW-1003">Cell membrane</keyword>
<dbReference type="Pfam" id="PF01594">
    <property type="entry name" value="AI-2E_transport"/>
    <property type="match status" value="1"/>
</dbReference>
<keyword evidence="6 9" id="KW-1133">Transmembrane helix</keyword>
<evidence type="ECO:0000256" key="5">
    <source>
        <dbReference type="ARBA" id="ARBA00022692"/>
    </source>
</evidence>
<feature type="transmembrane region" description="Helical" evidence="9">
    <location>
        <begin position="285"/>
        <end position="308"/>
    </location>
</feature>
<organism evidence="10 11">
    <name type="scientific">Olsenella absiana</name>
    <dbReference type="NCBI Taxonomy" id="3115222"/>
    <lineage>
        <taxon>Bacteria</taxon>
        <taxon>Bacillati</taxon>
        <taxon>Actinomycetota</taxon>
        <taxon>Coriobacteriia</taxon>
        <taxon>Coriobacteriales</taxon>
        <taxon>Atopobiaceae</taxon>
        <taxon>Olsenella</taxon>
    </lineage>
</organism>
<comment type="similarity">
    <text evidence="2">Belongs to the autoinducer-2 exporter (AI-2E) (TC 2.A.86) family.</text>
</comment>
<evidence type="ECO:0000256" key="8">
    <source>
        <dbReference type="SAM" id="MobiDB-lite"/>
    </source>
</evidence>
<dbReference type="EMBL" id="JAZGJQ010000001">
    <property type="protein sequence ID" value="MEE6146668.1"/>
    <property type="molecule type" value="Genomic_DNA"/>
</dbReference>
<name>A0ABU7R813_9ACTN</name>
<keyword evidence="5 9" id="KW-0812">Transmembrane</keyword>
<dbReference type="PANTHER" id="PTHR21716:SF53">
    <property type="entry name" value="PERMEASE PERM-RELATED"/>
    <property type="match status" value="1"/>
</dbReference>
<dbReference type="InterPro" id="IPR002549">
    <property type="entry name" value="AI-2E-like"/>
</dbReference>
<keyword evidence="3" id="KW-0813">Transport</keyword>
<feature type="transmembrane region" description="Helical" evidence="9">
    <location>
        <begin position="328"/>
        <end position="361"/>
    </location>
</feature>
<dbReference type="RefSeq" id="WP_330957432.1">
    <property type="nucleotide sequence ID" value="NZ_JAZGJQ010000001.1"/>
</dbReference>
<evidence type="ECO:0000256" key="1">
    <source>
        <dbReference type="ARBA" id="ARBA00004651"/>
    </source>
</evidence>
<feature type="transmembrane region" description="Helical" evidence="9">
    <location>
        <begin position="174"/>
        <end position="195"/>
    </location>
</feature>
<evidence type="ECO:0000256" key="3">
    <source>
        <dbReference type="ARBA" id="ARBA00022448"/>
    </source>
</evidence>
<evidence type="ECO:0000313" key="10">
    <source>
        <dbReference type="EMBL" id="MEE6146668.1"/>
    </source>
</evidence>
<feature type="transmembrane region" description="Helical" evidence="9">
    <location>
        <begin position="259"/>
        <end position="278"/>
    </location>
</feature>
<feature type="transmembrane region" description="Helical" evidence="9">
    <location>
        <begin position="235"/>
        <end position="253"/>
    </location>
</feature>
<gene>
    <name evidence="10" type="ORF">VXJ25_01455</name>
</gene>
<feature type="transmembrane region" description="Helical" evidence="9">
    <location>
        <begin position="82"/>
        <end position="104"/>
    </location>
</feature>
<feature type="transmembrane region" description="Helical" evidence="9">
    <location>
        <begin position="52"/>
        <end position="70"/>
    </location>
</feature>
<evidence type="ECO:0000256" key="4">
    <source>
        <dbReference type="ARBA" id="ARBA00022475"/>
    </source>
</evidence>
<keyword evidence="11" id="KW-1185">Reference proteome</keyword>
<evidence type="ECO:0000256" key="6">
    <source>
        <dbReference type="ARBA" id="ARBA00022989"/>
    </source>
</evidence>
<accession>A0ABU7R813</accession>
<evidence type="ECO:0000256" key="9">
    <source>
        <dbReference type="SAM" id="Phobius"/>
    </source>
</evidence>
<reference evidence="10 11" key="1">
    <citation type="submission" date="2024-01" db="EMBL/GenBank/DDBJ databases">
        <title>Description of Olsenella sp. nov., isolated from pig feces.</title>
        <authorList>
            <person name="Chang Y.-H."/>
        </authorList>
    </citation>
    <scope>NUCLEOTIDE SEQUENCE [LARGE SCALE GENOMIC DNA]</scope>
    <source>
        <strain evidence="10 11">YH-ols2223</strain>
    </source>
</reference>
<feature type="compositionally biased region" description="Basic and acidic residues" evidence="8">
    <location>
        <begin position="452"/>
        <end position="469"/>
    </location>
</feature>
<comment type="subcellular location">
    <subcellularLocation>
        <location evidence="1">Cell membrane</location>
        <topology evidence="1">Multi-pass membrane protein</topology>
    </subcellularLocation>
</comment>